<comment type="caution">
    <text evidence="2">The sequence shown here is derived from an EMBL/GenBank/DDBJ whole genome shotgun (WGS) entry which is preliminary data.</text>
</comment>
<sequence length="303" mass="34963">MDTQIKVESFKEFIKKNKKVYFLSGVIALLLLVLLIGYNWKTSQAKQEATGEEITFLLENKEGNPYQNAEDIRKILLLELNEDSTIPKTIKKELSENLTVTRDASNFFIVTVDQYTSKENIFVKDKVLSYLKQGTIPFFKDKTIVDLSENTKEIFKPVQANKLSPKKLIIYFVGGLILFVILGTILSVIFRRKYTLISDDFSFLTNQRVVNISHFSTLDKQKCIENTLMNIITPTIVVTQLHNLTFKNNNVVVTDDLGNAFLPPFEVHKILMICEKEKTTKDWYHLQMELSKIYSEDTDIILI</sequence>
<feature type="transmembrane region" description="Helical" evidence="1">
    <location>
        <begin position="20"/>
        <end position="40"/>
    </location>
</feature>
<dbReference type="Proteomes" id="UP000182152">
    <property type="component" value="Unassembled WGS sequence"/>
</dbReference>
<organism evidence="2 3">
    <name type="scientific">Enterococcus ratti</name>
    <dbReference type="NCBI Taxonomy" id="150033"/>
    <lineage>
        <taxon>Bacteria</taxon>
        <taxon>Bacillati</taxon>
        <taxon>Bacillota</taxon>
        <taxon>Bacilli</taxon>
        <taxon>Lactobacillales</taxon>
        <taxon>Enterococcaceae</taxon>
        <taxon>Enterococcus</taxon>
    </lineage>
</organism>
<dbReference type="EMBL" id="JXLB01000011">
    <property type="protein sequence ID" value="OJG81111.1"/>
    <property type="molecule type" value="Genomic_DNA"/>
</dbReference>
<proteinExistence type="predicted"/>
<dbReference type="CDD" id="cd12087">
    <property type="entry name" value="TM_EGFR-like"/>
    <property type="match status" value="1"/>
</dbReference>
<feature type="transmembrane region" description="Helical" evidence="1">
    <location>
        <begin position="168"/>
        <end position="190"/>
    </location>
</feature>
<name>A0A1L8WJB1_9ENTE</name>
<reference evidence="2 3" key="1">
    <citation type="submission" date="2014-12" db="EMBL/GenBank/DDBJ databases">
        <title>Draft genome sequences of 29 type strains of Enterococci.</title>
        <authorList>
            <person name="Zhong Z."/>
            <person name="Sun Z."/>
            <person name="Liu W."/>
            <person name="Zhang W."/>
            <person name="Zhang H."/>
        </authorList>
    </citation>
    <scope>NUCLEOTIDE SEQUENCE [LARGE SCALE GENOMIC DNA]</scope>
    <source>
        <strain evidence="2 3">DSM 15687</strain>
    </source>
</reference>
<keyword evidence="1" id="KW-0812">Transmembrane</keyword>
<accession>A0A1L8WJB1</accession>
<evidence type="ECO:0000313" key="3">
    <source>
        <dbReference type="Proteomes" id="UP000182152"/>
    </source>
</evidence>
<protein>
    <submittedName>
        <fullName evidence="2">Uncharacterized protein</fullName>
    </submittedName>
</protein>
<evidence type="ECO:0000313" key="2">
    <source>
        <dbReference type="EMBL" id="OJG81111.1"/>
    </source>
</evidence>
<keyword evidence="3" id="KW-1185">Reference proteome</keyword>
<dbReference type="STRING" id="150033.RV14_GL000266"/>
<keyword evidence="1" id="KW-1133">Transmembrane helix</keyword>
<dbReference type="RefSeq" id="WP_071855478.1">
    <property type="nucleotide sequence ID" value="NZ_JXLB01000011.1"/>
</dbReference>
<dbReference type="AlphaFoldDB" id="A0A1L8WJB1"/>
<evidence type="ECO:0000256" key="1">
    <source>
        <dbReference type="SAM" id="Phobius"/>
    </source>
</evidence>
<keyword evidence="1" id="KW-0472">Membrane</keyword>
<gene>
    <name evidence="2" type="ORF">RV14_GL000266</name>
</gene>